<evidence type="ECO:0000256" key="2">
    <source>
        <dbReference type="ARBA" id="ARBA00023015"/>
    </source>
</evidence>
<dbReference type="InterPro" id="IPR009061">
    <property type="entry name" value="DNA-bd_dom_put_sf"/>
</dbReference>
<keyword evidence="1" id="KW-0678">Repressor</keyword>
<evidence type="ECO:0000256" key="1">
    <source>
        <dbReference type="ARBA" id="ARBA00022491"/>
    </source>
</evidence>
<dbReference type="Gene3D" id="1.10.1660.10">
    <property type="match status" value="1"/>
</dbReference>
<dbReference type="InterPro" id="IPR047057">
    <property type="entry name" value="MerR_fam"/>
</dbReference>
<dbReference type="CDD" id="cd01107">
    <property type="entry name" value="HTH_BmrR"/>
    <property type="match status" value="1"/>
</dbReference>
<comment type="caution">
    <text evidence="6">The sequence shown here is derived from an EMBL/GenBank/DDBJ whole genome shotgun (WGS) entry which is preliminary data.</text>
</comment>
<dbReference type="SUPFAM" id="SSF55136">
    <property type="entry name" value="Probable bacterial effector-binding domain"/>
    <property type="match status" value="1"/>
</dbReference>
<reference evidence="6 7" key="1">
    <citation type="submission" date="2014-11" db="EMBL/GenBank/DDBJ databases">
        <title>Genome sequence and analysis of novel Kurthia sp.</title>
        <authorList>
            <person name="Lawson J.N."/>
            <person name="Gonzalez J.E."/>
            <person name="Rinauldi L."/>
            <person name="Xuan Z."/>
            <person name="Firman A."/>
            <person name="Shaddox L."/>
            <person name="Trudeau A."/>
            <person name="Shah S."/>
            <person name="Reiman D."/>
        </authorList>
    </citation>
    <scope>NUCLEOTIDE SEQUENCE [LARGE SCALE GENOMIC DNA]</scope>
    <source>
        <strain evidence="6 7">3B1D</strain>
    </source>
</reference>
<dbReference type="SUPFAM" id="SSF46955">
    <property type="entry name" value="Putative DNA-binding domain"/>
    <property type="match status" value="1"/>
</dbReference>
<dbReference type="PANTHER" id="PTHR30204">
    <property type="entry name" value="REDOX-CYCLING DRUG-SENSING TRANSCRIPTIONAL ACTIVATOR SOXR"/>
    <property type="match status" value="1"/>
</dbReference>
<keyword evidence="2" id="KW-0805">Transcription regulation</keyword>
<keyword evidence="3" id="KW-0238">DNA-binding</keyword>
<dbReference type="RefSeq" id="WP_126990842.1">
    <property type="nucleotide sequence ID" value="NZ_JTFC01000031.1"/>
</dbReference>
<dbReference type="Gene3D" id="3.20.80.10">
    <property type="entry name" value="Regulatory factor, effector binding domain"/>
    <property type="match status" value="1"/>
</dbReference>
<accession>A0A433RTN4</accession>
<evidence type="ECO:0000313" key="6">
    <source>
        <dbReference type="EMBL" id="RUS55498.1"/>
    </source>
</evidence>
<dbReference type="PANTHER" id="PTHR30204:SF69">
    <property type="entry name" value="MERR-FAMILY TRANSCRIPTIONAL REGULATOR"/>
    <property type="match status" value="1"/>
</dbReference>
<dbReference type="AlphaFoldDB" id="A0A433RTN4"/>
<protein>
    <recommendedName>
        <fullName evidence="5">HTH merR-type domain-containing protein</fullName>
    </recommendedName>
</protein>
<keyword evidence="4" id="KW-0804">Transcription</keyword>
<dbReference type="EMBL" id="JTFC01000031">
    <property type="protein sequence ID" value="RUS55498.1"/>
    <property type="molecule type" value="Genomic_DNA"/>
</dbReference>
<evidence type="ECO:0000313" key="7">
    <source>
        <dbReference type="Proteomes" id="UP000288623"/>
    </source>
</evidence>
<keyword evidence="7" id="KW-1185">Reference proteome</keyword>
<dbReference type="InterPro" id="IPR011256">
    <property type="entry name" value="Reg_factor_effector_dom_sf"/>
</dbReference>
<evidence type="ECO:0000256" key="4">
    <source>
        <dbReference type="ARBA" id="ARBA00023163"/>
    </source>
</evidence>
<name>A0A433RTN4_9BACL</name>
<sequence length="282" mass="33015">MKKDNLYTIGDVAKLMNISIYTLRYYDQIDLFKPAFTDPKTNYRYYEDTQLFQLDWIKSLRSIGTPLEKIHETYQISTAEQLHFLDEQEQVVNEQLSELTAVQKNIAQVRQYLTQQLDDHQLNEVYVLEAPVTRILVKPLTKKGINPRAIENSSYSDMKHFLEEQHLGIHGGYGGIFPYRADYASVEEMDYHTLFTPLFSDKWVTEIAEGMDIGKIPGGRYVAIRFEFSPSAYVINYQKLCAYIEERHLKPKSIYEFFTMTQYAPEAKSVFIIELRIRLDKA</sequence>
<dbReference type="Pfam" id="PF13411">
    <property type="entry name" value="MerR_1"/>
    <property type="match status" value="1"/>
</dbReference>
<evidence type="ECO:0000259" key="5">
    <source>
        <dbReference type="PROSITE" id="PS50937"/>
    </source>
</evidence>
<gene>
    <name evidence="6" type="ORF">QI30_11225</name>
</gene>
<dbReference type="GO" id="GO:0003700">
    <property type="term" value="F:DNA-binding transcription factor activity"/>
    <property type="evidence" value="ECO:0007669"/>
    <property type="project" value="InterPro"/>
</dbReference>
<dbReference type="Proteomes" id="UP000288623">
    <property type="component" value="Unassembled WGS sequence"/>
</dbReference>
<feature type="domain" description="HTH merR-type" evidence="5">
    <location>
        <begin position="6"/>
        <end position="76"/>
    </location>
</feature>
<dbReference type="InterPro" id="IPR029442">
    <property type="entry name" value="GyrI-like"/>
</dbReference>
<dbReference type="Pfam" id="PF06445">
    <property type="entry name" value="GyrI-like"/>
    <property type="match status" value="1"/>
</dbReference>
<dbReference type="GO" id="GO:0003677">
    <property type="term" value="F:DNA binding"/>
    <property type="evidence" value="ECO:0007669"/>
    <property type="project" value="UniProtKB-KW"/>
</dbReference>
<dbReference type="SMART" id="SM00422">
    <property type="entry name" value="HTH_MERR"/>
    <property type="match status" value="1"/>
</dbReference>
<evidence type="ECO:0000256" key="3">
    <source>
        <dbReference type="ARBA" id="ARBA00023125"/>
    </source>
</evidence>
<dbReference type="OrthoDB" id="9773308at2"/>
<organism evidence="6 7">
    <name type="scientific">Candidatus Kurthia intestinigallinarum</name>
    <dbReference type="NCBI Taxonomy" id="1562256"/>
    <lineage>
        <taxon>Bacteria</taxon>
        <taxon>Bacillati</taxon>
        <taxon>Bacillota</taxon>
        <taxon>Bacilli</taxon>
        <taxon>Bacillales</taxon>
        <taxon>Caryophanaceae</taxon>
        <taxon>Kurthia</taxon>
    </lineage>
</organism>
<proteinExistence type="predicted"/>
<dbReference type="InterPro" id="IPR000551">
    <property type="entry name" value="MerR-type_HTH_dom"/>
</dbReference>
<dbReference type="PROSITE" id="PS50937">
    <property type="entry name" value="HTH_MERR_2"/>
    <property type="match status" value="1"/>
</dbReference>